<dbReference type="Gene3D" id="3.40.50.720">
    <property type="entry name" value="NAD(P)-binding Rossmann-like Domain"/>
    <property type="match status" value="1"/>
</dbReference>
<dbReference type="WBParaSite" id="PgR008_g144_t01">
    <property type="protein sequence ID" value="PgR008_g144_t01"/>
    <property type="gene ID" value="PgR008_g144"/>
</dbReference>
<reference evidence="6" key="1">
    <citation type="submission" date="2022-11" db="UniProtKB">
        <authorList>
            <consortium name="WormBaseParasite"/>
        </authorList>
    </citation>
    <scope>IDENTIFICATION</scope>
</reference>
<dbReference type="PANTHER" id="PTHR31873">
    <property type="entry name" value="L-ASPARTATE DEHYDROGENASE-RELATED"/>
    <property type="match status" value="1"/>
</dbReference>
<dbReference type="InterPro" id="IPR036291">
    <property type="entry name" value="NAD(P)-bd_dom_sf"/>
</dbReference>
<dbReference type="Pfam" id="PF01958">
    <property type="entry name" value="Asp_DH_C"/>
    <property type="match status" value="1"/>
</dbReference>
<dbReference type="InterPro" id="IPR002811">
    <property type="entry name" value="Asp_DH"/>
</dbReference>
<feature type="domain" description="Aspartate dehydrogenase" evidence="3">
    <location>
        <begin position="165"/>
        <end position="250"/>
    </location>
</feature>
<dbReference type="Gene3D" id="3.30.360.10">
    <property type="entry name" value="Dihydrodipicolinate Reductase, domain 2"/>
    <property type="match status" value="1"/>
</dbReference>
<feature type="domain" description="Aspartate/homoserine dehydrogenase NAD-binding" evidence="4">
    <location>
        <begin position="10"/>
        <end position="114"/>
    </location>
</feature>
<dbReference type="SUPFAM" id="SSF51735">
    <property type="entry name" value="NAD(P)-binding Rossmann-fold domains"/>
    <property type="match status" value="1"/>
</dbReference>
<sequence>MSVKRVGIIGYGQLGKFLKEQLEKDSRFVVIKIWNRTIHPDASILPLSCLDVENISCVDLVIEVAHPSVVSSFGVLILKHADLFIGSSTALADNVLYDALKHSATASNRRLFVPTGAFWGSRDIQKMANLGTLKGLTITMIRHPSSLRLEAPLKELNEKARISDSAVVLYDGPVRALCFLAPNGVNTVACAAIAAHSLGFDLTRAKLISDPSLSRWHIVEIDVEGPDGFRTRTTRENPAKTGAVTDTSTYYSILASIQETLHKPPGMHIV</sequence>
<comment type="similarity">
    <text evidence="1">Belongs to the L-aspartate dehydrogenase family.</text>
</comment>
<evidence type="ECO:0000313" key="6">
    <source>
        <dbReference type="WBParaSite" id="PgR008_g144_t01"/>
    </source>
</evidence>
<proteinExistence type="inferred from homology"/>
<dbReference type="Pfam" id="PF03447">
    <property type="entry name" value="NAD_binding_3"/>
    <property type="match status" value="1"/>
</dbReference>
<name>A0A915AI66_PARUN</name>
<dbReference type="GO" id="GO:0009435">
    <property type="term" value="P:NAD+ biosynthetic process"/>
    <property type="evidence" value="ECO:0007669"/>
    <property type="project" value="InterPro"/>
</dbReference>
<dbReference type="Proteomes" id="UP000887569">
    <property type="component" value="Unplaced"/>
</dbReference>
<keyword evidence="5" id="KW-1185">Reference proteome</keyword>
<dbReference type="InterPro" id="IPR005106">
    <property type="entry name" value="Asp/hSer_DH_NAD-bd"/>
</dbReference>
<evidence type="ECO:0000259" key="3">
    <source>
        <dbReference type="Pfam" id="PF01958"/>
    </source>
</evidence>
<dbReference type="SUPFAM" id="SSF55347">
    <property type="entry name" value="Glyceraldehyde-3-phosphate dehydrogenase-like, C-terminal domain"/>
    <property type="match status" value="1"/>
</dbReference>
<organism evidence="5 6">
    <name type="scientific">Parascaris univalens</name>
    <name type="common">Nematode worm</name>
    <dbReference type="NCBI Taxonomy" id="6257"/>
    <lineage>
        <taxon>Eukaryota</taxon>
        <taxon>Metazoa</taxon>
        <taxon>Ecdysozoa</taxon>
        <taxon>Nematoda</taxon>
        <taxon>Chromadorea</taxon>
        <taxon>Rhabditida</taxon>
        <taxon>Spirurina</taxon>
        <taxon>Ascaridomorpha</taxon>
        <taxon>Ascaridoidea</taxon>
        <taxon>Ascarididae</taxon>
        <taxon>Parascaris</taxon>
    </lineage>
</organism>
<dbReference type="GO" id="GO:0033735">
    <property type="term" value="F:aspartate dehydrogenase [NAD(P)+] activity"/>
    <property type="evidence" value="ECO:0007669"/>
    <property type="project" value="InterPro"/>
</dbReference>
<dbReference type="AlphaFoldDB" id="A0A915AI66"/>
<dbReference type="PANTHER" id="PTHR31873:SF6">
    <property type="entry name" value="ASPARTATE DEHYDROGENASE DOMAIN-CONTAINING PROTEIN"/>
    <property type="match status" value="1"/>
</dbReference>
<evidence type="ECO:0000313" key="5">
    <source>
        <dbReference type="Proteomes" id="UP000887569"/>
    </source>
</evidence>
<protein>
    <recommendedName>
        <fullName evidence="2">Aspartate dehydrogenase domain-containing protein</fullName>
    </recommendedName>
</protein>
<accession>A0A915AI66</accession>
<dbReference type="GO" id="GO:0050661">
    <property type="term" value="F:NADP binding"/>
    <property type="evidence" value="ECO:0007669"/>
    <property type="project" value="InterPro"/>
</dbReference>
<evidence type="ECO:0000259" key="4">
    <source>
        <dbReference type="Pfam" id="PF03447"/>
    </source>
</evidence>
<evidence type="ECO:0000256" key="2">
    <source>
        <dbReference type="ARBA" id="ARBA00020169"/>
    </source>
</evidence>
<evidence type="ECO:0000256" key="1">
    <source>
        <dbReference type="ARBA" id="ARBA00008331"/>
    </source>
</evidence>